<name>A0ABQ0ALH9_9RHOB</name>
<dbReference type="EMBL" id="BAABWU010000007">
    <property type="protein sequence ID" value="GAA6196714.1"/>
    <property type="molecule type" value="Genomic_DNA"/>
</dbReference>
<reference evidence="1 2" key="1">
    <citation type="submission" date="2024-04" db="EMBL/GenBank/DDBJ databases">
        <title>Draft genome sequence of Pseudophaeobacter arcticus NBRC 116598.</title>
        <authorList>
            <person name="Miyakawa T."/>
            <person name="Kusuya Y."/>
            <person name="Miura T."/>
        </authorList>
    </citation>
    <scope>NUCLEOTIDE SEQUENCE [LARGE SCALE GENOMIC DNA]</scope>
    <source>
        <strain evidence="1 2">SU-CL00105</strain>
    </source>
</reference>
<dbReference type="Proteomes" id="UP001441944">
    <property type="component" value="Unassembled WGS sequence"/>
</dbReference>
<keyword evidence="2" id="KW-1185">Reference proteome</keyword>
<evidence type="ECO:0000313" key="2">
    <source>
        <dbReference type="Proteomes" id="UP001441944"/>
    </source>
</evidence>
<evidence type="ECO:0008006" key="3">
    <source>
        <dbReference type="Google" id="ProtNLM"/>
    </source>
</evidence>
<proteinExistence type="predicted"/>
<evidence type="ECO:0000313" key="1">
    <source>
        <dbReference type="EMBL" id="GAA6196714.1"/>
    </source>
</evidence>
<organism evidence="1 2">
    <name type="scientific">Pseudophaeobacter arcticus</name>
    <dbReference type="NCBI Taxonomy" id="385492"/>
    <lineage>
        <taxon>Bacteria</taxon>
        <taxon>Pseudomonadati</taxon>
        <taxon>Pseudomonadota</taxon>
        <taxon>Alphaproteobacteria</taxon>
        <taxon>Rhodobacterales</taxon>
        <taxon>Paracoccaceae</taxon>
        <taxon>Pseudophaeobacter</taxon>
    </lineage>
</organism>
<gene>
    <name evidence="1" type="ORF">NBRC116598_21580</name>
</gene>
<accession>A0ABQ0ALH9</accession>
<comment type="caution">
    <text evidence="1">The sequence shown here is derived from an EMBL/GenBank/DDBJ whole genome shotgun (WGS) entry which is preliminary data.</text>
</comment>
<sequence length="84" mass="9433">MVIEMRRQKYHEAEPNPIPHEQSYVLDLVLRTLLEKEITLRSVAESTNLPRSEVVGLMQGLAKVAISGHNLATPSEMRAALRVV</sequence>
<protein>
    <recommendedName>
        <fullName evidence="3">HTH cro/C1-type domain-containing protein</fullName>
    </recommendedName>
</protein>